<dbReference type="AlphaFoldDB" id="A0A8T1TPY2"/>
<protein>
    <submittedName>
        <fullName evidence="1">Uncharacterized protein</fullName>
    </submittedName>
</protein>
<gene>
    <name evidence="1" type="ORF">JG687_00017437</name>
</gene>
<reference evidence="1" key="1">
    <citation type="submission" date="2021-01" db="EMBL/GenBank/DDBJ databases">
        <title>Phytophthora aleatoria, a newly-described species from Pinus radiata is distinct from Phytophthora cactorum isolates based on comparative genomics.</title>
        <authorList>
            <person name="Mcdougal R."/>
            <person name="Panda P."/>
            <person name="Williams N."/>
            <person name="Studholme D.J."/>
        </authorList>
    </citation>
    <scope>NUCLEOTIDE SEQUENCE</scope>
    <source>
        <strain evidence="1">NZFS 3830</strain>
    </source>
</reference>
<evidence type="ECO:0000313" key="1">
    <source>
        <dbReference type="EMBL" id="KAG6945184.1"/>
    </source>
</evidence>
<accession>A0A8T1TPY2</accession>
<dbReference type="EMBL" id="JAENGZ010002027">
    <property type="protein sequence ID" value="KAG6945184.1"/>
    <property type="molecule type" value="Genomic_DNA"/>
</dbReference>
<comment type="caution">
    <text evidence="1">The sequence shown here is derived from an EMBL/GenBank/DDBJ whole genome shotgun (WGS) entry which is preliminary data.</text>
</comment>
<evidence type="ECO:0000313" key="2">
    <source>
        <dbReference type="Proteomes" id="UP000688947"/>
    </source>
</evidence>
<dbReference type="Proteomes" id="UP000688947">
    <property type="component" value="Unassembled WGS sequence"/>
</dbReference>
<proteinExistence type="predicted"/>
<organism evidence="1 2">
    <name type="scientific">Phytophthora cactorum</name>
    <dbReference type="NCBI Taxonomy" id="29920"/>
    <lineage>
        <taxon>Eukaryota</taxon>
        <taxon>Sar</taxon>
        <taxon>Stramenopiles</taxon>
        <taxon>Oomycota</taxon>
        <taxon>Peronosporomycetes</taxon>
        <taxon>Peronosporales</taxon>
        <taxon>Peronosporaceae</taxon>
        <taxon>Phytophthora</taxon>
    </lineage>
</organism>
<sequence>MTNTIPKTDYHHNDWATSLKCLWLPNPACTYSGSTKLSGEPAKQGRAVFAEAVPVPSSAASRALHSPEHPIFQS</sequence>
<name>A0A8T1TPY2_9STRA</name>